<proteinExistence type="predicted"/>
<dbReference type="AlphaFoldDB" id="A0A3M7SBG0"/>
<name>A0A3M7SBG0_BRAPC</name>
<reference evidence="1 2" key="1">
    <citation type="journal article" date="2018" name="Sci. Rep.">
        <title>Genomic signatures of local adaptation to the degree of environmental predictability in rotifers.</title>
        <authorList>
            <person name="Franch-Gras L."/>
            <person name="Hahn C."/>
            <person name="Garcia-Roger E.M."/>
            <person name="Carmona M.J."/>
            <person name="Serra M."/>
            <person name="Gomez A."/>
        </authorList>
    </citation>
    <scope>NUCLEOTIDE SEQUENCE [LARGE SCALE GENOMIC DNA]</scope>
    <source>
        <strain evidence="1">HYR1</strain>
    </source>
</reference>
<dbReference type="Proteomes" id="UP000276133">
    <property type="component" value="Unassembled WGS sequence"/>
</dbReference>
<accession>A0A3M7SBG0</accession>
<evidence type="ECO:0000313" key="1">
    <source>
        <dbReference type="EMBL" id="RNA33102.1"/>
    </source>
</evidence>
<sequence>MKMLDADKANRSKNGRFIAVVGTFNNRLKINGRSKKPFQFWLAVIWPVSLASRNQKNNFSNIAFIANIIQSRQNPKAFFLNAESRNF</sequence>
<comment type="caution">
    <text evidence="1">The sequence shown here is derived from an EMBL/GenBank/DDBJ whole genome shotgun (WGS) entry which is preliminary data.</text>
</comment>
<keyword evidence="2" id="KW-1185">Reference proteome</keyword>
<organism evidence="1 2">
    <name type="scientific">Brachionus plicatilis</name>
    <name type="common">Marine rotifer</name>
    <name type="synonym">Brachionus muelleri</name>
    <dbReference type="NCBI Taxonomy" id="10195"/>
    <lineage>
        <taxon>Eukaryota</taxon>
        <taxon>Metazoa</taxon>
        <taxon>Spiralia</taxon>
        <taxon>Gnathifera</taxon>
        <taxon>Rotifera</taxon>
        <taxon>Eurotatoria</taxon>
        <taxon>Monogononta</taxon>
        <taxon>Pseudotrocha</taxon>
        <taxon>Ploima</taxon>
        <taxon>Brachionidae</taxon>
        <taxon>Brachionus</taxon>
    </lineage>
</organism>
<protein>
    <submittedName>
        <fullName evidence="1">Uncharacterized protein</fullName>
    </submittedName>
</protein>
<evidence type="ECO:0000313" key="2">
    <source>
        <dbReference type="Proteomes" id="UP000276133"/>
    </source>
</evidence>
<gene>
    <name evidence="1" type="ORF">BpHYR1_006822</name>
</gene>
<dbReference type="EMBL" id="REGN01001690">
    <property type="protein sequence ID" value="RNA33102.1"/>
    <property type="molecule type" value="Genomic_DNA"/>
</dbReference>